<organism evidence="2 3">
    <name type="scientific">Reticulomyxa filosa</name>
    <dbReference type="NCBI Taxonomy" id="46433"/>
    <lineage>
        <taxon>Eukaryota</taxon>
        <taxon>Sar</taxon>
        <taxon>Rhizaria</taxon>
        <taxon>Retaria</taxon>
        <taxon>Foraminifera</taxon>
        <taxon>Monothalamids</taxon>
        <taxon>Reticulomyxidae</taxon>
        <taxon>Reticulomyxa</taxon>
    </lineage>
</organism>
<feature type="region of interest" description="Disordered" evidence="1">
    <location>
        <begin position="79"/>
        <end position="115"/>
    </location>
</feature>
<dbReference type="OrthoDB" id="381190at2759"/>
<evidence type="ECO:0000313" key="3">
    <source>
        <dbReference type="Proteomes" id="UP000023152"/>
    </source>
</evidence>
<reference evidence="2 3" key="1">
    <citation type="journal article" date="2013" name="Curr. Biol.">
        <title>The Genome of the Foraminiferan Reticulomyxa filosa.</title>
        <authorList>
            <person name="Glockner G."/>
            <person name="Hulsmann N."/>
            <person name="Schleicher M."/>
            <person name="Noegel A.A."/>
            <person name="Eichinger L."/>
            <person name="Gallinger C."/>
            <person name="Pawlowski J."/>
            <person name="Sierra R."/>
            <person name="Euteneuer U."/>
            <person name="Pillet L."/>
            <person name="Moustafa A."/>
            <person name="Platzer M."/>
            <person name="Groth M."/>
            <person name="Szafranski K."/>
            <person name="Schliwa M."/>
        </authorList>
    </citation>
    <scope>NUCLEOTIDE SEQUENCE [LARGE SCALE GENOMIC DNA]</scope>
</reference>
<keyword evidence="3" id="KW-1185">Reference proteome</keyword>
<proteinExistence type="predicted"/>
<evidence type="ECO:0000256" key="1">
    <source>
        <dbReference type="SAM" id="MobiDB-lite"/>
    </source>
</evidence>
<dbReference type="SUPFAM" id="SSF48371">
    <property type="entry name" value="ARM repeat"/>
    <property type="match status" value="1"/>
</dbReference>
<feature type="non-terminal residue" evidence="2">
    <location>
        <position position="1"/>
    </location>
</feature>
<dbReference type="AlphaFoldDB" id="X6N7M6"/>
<sequence length="509" mass="53547">GGGGGGGAMGGGGNGNGNGGGDGYIISGGGYLFSKEEHRYHGTAQGMMEMGGMSGYYLHGPMMGSMSMMGTGMGGSMGSGGGSGGGGSGGGGGGMGGMGGMGGSSSSSNLSAMTSGGGNGVGSMGGVGMMGVGGLNGLGDDGIDVMKEAVVHGSLFMIEQLLNYGVNILSNQITELIGLILEFREFPSHLIQASVLDLLPQIAWQFRHDFIKEDLFARSIAHLCKCIKSYYSRLGELAFQSIGKIAIATRSAMVDWLPALMKSIKDCIRQLQTHEQSSMNIHNSMSQGGVNAHMMSSMEMGWTYVGHGYGTSADDNFIIVGQKPKTIRKMFEPALKCIAMLACAVGDDMWPYMTELLEWMFTCGLSAQLLKTLSAVYTHVHSARSVIEDRLSRIVWTITVQNAHGTIMGGSDIVRSRYALSSSSVHNDEKTAELPPHLLKVGVVGIEQKLNSHSVMYHNTNTSHSSTTNESSATFGNTPEINMYLLNASDLTQLLKAAEQVLGPSYLPF</sequence>
<dbReference type="Gene3D" id="1.25.10.10">
    <property type="entry name" value="Leucine-rich Repeat Variant"/>
    <property type="match status" value="1"/>
</dbReference>
<accession>X6N7M6</accession>
<name>X6N7M6_RETFI</name>
<dbReference type="InterPro" id="IPR016024">
    <property type="entry name" value="ARM-type_fold"/>
</dbReference>
<dbReference type="InterPro" id="IPR011989">
    <property type="entry name" value="ARM-like"/>
</dbReference>
<protein>
    <submittedName>
        <fullName evidence="2">Uncharacterized protein</fullName>
    </submittedName>
</protein>
<dbReference type="EMBL" id="ASPP01011746">
    <property type="protein sequence ID" value="ETO21312.1"/>
    <property type="molecule type" value="Genomic_DNA"/>
</dbReference>
<evidence type="ECO:0000313" key="2">
    <source>
        <dbReference type="EMBL" id="ETO21312.1"/>
    </source>
</evidence>
<dbReference type="Proteomes" id="UP000023152">
    <property type="component" value="Unassembled WGS sequence"/>
</dbReference>
<comment type="caution">
    <text evidence="2">The sequence shown here is derived from an EMBL/GenBank/DDBJ whole genome shotgun (WGS) entry which is preliminary data.</text>
</comment>
<feature type="non-terminal residue" evidence="2">
    <location>
        <position position="509"/>
    </location>
</feature>
<feature type="compositionally biased region" description="Gly residues" evidence="1">
    <location>
        <begin position="79"/>
        <end position="103"/>
    </location>
</feature>
<gene>
    <name evidence="2" type="ORF">RFI_15892</name>
</gene>